<feature type="non-terminal residue" evidence="3">
    <location>
        <position position="543"/>
    </location>
</feature>
<keyword evidence="1" id="KW-0732">Signal</keyword>
<gene>
    <name evidence="3" type="ORF">H6A34_11815</name>
</gene>
<evidence type="ECO:0000256" key="1">
    <source>
        <dbReference type="ARBA" id="ARBA00022729"/>
    </source>
</evidence>
<reference evidence="3" key="2">
    <citation type="journal article" date="2021" name="Sci. Rep.">
        <title>The distribution of antibiotic resistance genes in chicken gut microbiota commensals.</title>
        <authorList>
            <person name="Juricova H."/>
            <person name="Matiasovicova J."/>
            <person name="Kubasova T."/>
            <person name="Cejkova D."/>
            <person name="Rychlik I."/>
        </authorList>
    </citation>
    <scope>NUCLEOTIDE SEQUENCE</scope>
    <source>
        <strain evidence="3">An824</strain>
    </source>
</reference>
<dbReference type="Gene3D" id="3.20.20.80">
    <property type="entry name" value="Glycosidases"/>
    <property type="match status" value="2"/>
</dbReference>
<dbReference type="Proteomes" id="UP000706891">
    <property type="component" value="Unassembled WGS sequence"/>
</dbReference>
<dbReference type="PANTHER" id="PTHR43405:SF1">
    <property type="entry name" value="GLYCOSYL HYDROLASE DIGH"/>
    <property type="match status" value="1"/>
</dbReference>
<evidence type="ECO:0000313" key="3">
    <source>
        <dbReference type="EMBL" id="MBM6674557.1"/>
    </source>
</evidence>
<dbReference type="EMBL" id="JACJJG010000095">
    <property type="protein sequence ID" value="MBM6674557.1"/>
    <property type="molecule type" value="Genomic_DNA"/>
</dbReference>
<dbReference type="InterPro" id="IPR013783">
    <property type="entry name" value="Ig-like_fold"/>
</dbReference>
<feature type="domain" description="Glycosyl hydrolase-like 10" evidence="2">
    <location>
        <begin position="221"/>
        <end position="303"/>
    </location>
</feature>
<organism evidence="3 4">
    <name type="scientific">Marseilla massiliensis</name>
    <dbReference type="NCBI Taxonomy" id="1841864"/>
    <lineage>
        <taxon>Bacteria</taxon>
        <taxon>Pseudomonadati</taxon>
        <taxon>Bacteroidota</taxon>
        <taxon>Bacteroidia</taxon>
        <taxon>Bacteroidales</taxon>
        <taxon>Prevotellaceae</taxon>
        <taxon>Marseilla</taxon>
    </lineage>
</organism>
<dbReference type="InterPro" id="IPR003790">
    <property type="entry name" value="GHL10"/>
</dbReference>
<dbReference type="PANTHER" id="PTHR43405">
    <property type="entry name" value="GLYCOSYL HYDROLASE DIGH"/>
    <property type="match status" value="1"/>
</dbReference>
<name>A0A938WV24_9BACT</name>
<evidence type="ECO:0000313" key="4">
    <source>
        <dbReference type="Proteomes" id="UP000706891"/>
    </source>
</evidence>
<dbReference type="AlphaFoldDB" id="A0A938WV24"/>
<dbReference type="InterPro" id="IPR017853">
    <property type="entry name" value="GH"/>
</dbReference>
<feature type="domain" description="Glycosyl hydrolase-like 10" evidence="2">
    <location>
        <begin position="40"/>
        <end position="211"/>
    </location>
</feature>
<reference evidence="3" key="1">
    <citation type="submission" date="2020-08" db="EMBL/GenBank/DDBJ databases">
        <authorList>
            <person name="Cejkova D."/>
            <person name="Kubasova T."/>
            <person name="Jahodarova E."/>
            <person name="Rychlik I."/>
        </authorList>
    </citation>
    <scope>NUCLEOTIDE SEQUENCE</scope>
    <source>
        <strain evidence="3">An824</strain>
    </source>
</reference>
<evidence type="ECO:0000259" key="2">
    <source>
        <dbReference type="Pfam" id="PF02638"/>
    </source>
</evidence>
<dbReference type="Pfam" id="PF02638">
    <property type="entry name" value="GHL10"/>
    <property type="match status" value="2"/>
</dbReference>
<dbReference type="Gene3D" id="2.60.40.10">
    <property type="entry name" value="Immunoglobulins"/>
    <property type="match status" value="1"/>
</dbReference>
<dbReference type="InterPro" id="IPR052177">
    <property type="entry name" value="Divisome_Glycosyl_Hydrolase"/>
</dbReference>
<accession>A0A938WV24</accession>
<dbReference type="RefSeq" id="WP_205105686.1">
    <property type="nucleotide sequence ID" value="NZ_JACJJG010000095.1"/>
</dbReference>
<protein>
    <submittedName>
        <fullName evidence="3">Family 10 glycosylhydrolase</fullName>
    </submittedName>
</protein>
<proteinExistence type="predicted"/>
<keyword evidence="4" id="KW-1185">Reference proteome</keyword>
<dbReference type="SUPFAM" id="SSF51445">
    <property type="entry name" value="(Trans)glycosidases"/>
    <property type="match status" value="1"/>
</dbReference>
<comment type="caution">
    <text evidence="3">The sequence shown here is derived from an EMBL/GenBank/DDBJ whole genome shotgun (WGS) entry which is preliminary data.</text>
</comment>
<sequence length="543" mass="62006">MKLLGKYLTTTTITITLILLTLPCFGVGQGELFRVNPKHEVRAVWLATIGGLDWPRCYANSYISIENQKKELTQILDKLKKANINTVLFQTRIRGTVIYPSAIEPWDGCCSGIPGKSPGYDPLAFAIDECHKRGMEIQAWIVAIPIGKWNSFGCKTLRRKHPTLVVRKGNEGYIDPNNPSAKKYIADICSEITSKYDVDGIHLDYIRYPETWKVDTKNDKARQNITDIVKNVYNVIKSIKPWVKLSCAPIGKYSDLARYSSNGWNAFSKGYQDAQGWLRMGIMDQIYPMMYFKGNQFYPFALDWNENCHGRTIVPGLGIYFLSSEEGNWPVDEVIRQMYVARKKGMGYAFFRNKFFCDDTKGLYSFTKDYFNLYPALIPPMTWAHMPTPSAPSNLTKIKSDDFEAIKWDKITDNANGGISYNVYASRTYPVDINDTRNLIAQRLQENHLAINSKDNLYYAVTSMNRYGQESAPVQEKAEIQPERTTEFLKNDGRKLWLPDKGHELDADYIMIKSLAGTIIKTLPYRDKSTDITGIKNGCYVIY</sequence>